<evidence type="ECO:0000313" key="1">
    <source>
        <dbReference type="EMBL" id="KAF2469855.1"/>
    </source>
</evidence>
<accession>A0ACB6QTK1</accession>
<proteinExistence type="predicted"/>
<gene>
    <name evidence="1" type="ORF">BDR25DRAFT_263255</name>
</gene>
<dbReference type="EMBL" id="MU003510">
    <property type="protein sequence ID" value="KAF2469855.1"/>
    <property type="molecule type" value="Genomic_DNA"/>
</dbReference>
<comment type="caution">
    <text evidence="1">The sequence shown here is derived from an EMBL/GenBank/DDBJ whole genome shotgun (WGS) entry which is preliminary data.</text>
</comment>
<organism evidence="1 2">
    <name type="scientific">Lindgomyces ingoldianus</name>
    <dbReference type="NCBI Taxonomy" id="673940"/>
    <lineage>
        <taxon>Eukaryota</taxon>
        <taxon>Fungi</taxon>
        <taxon>Dikarya</taxon>
        <taxon>Ascomycota</taxon>
        <taxon>Pezizomycotina</taxon>
        <taxon>Dothideomycetes</taxon>
        <taxon>Pleosporomycetidae</taxon>
        <taxon>Pleosporales</taxon>
        <taxon>Lindgomycetaceae</taxon>
        <taxon>Lindgomyces</taxon>
    </lineage>
</organism>
<evidence type="ECO:0000313" key="2">
    <source>
        <dbReference type="Proteomes" id="UP000799755"/>
    </source>
</evidence>
<sequence length="509" mass="57639">MGHSDQSPTSDNVTLFQAFEWNVPADNQHWARVTRAIPTLKSIGIDNIWLPPGCKAASPEGNGYDIYDLYDLGEFDQKGKKATKWGTKDELLELCRVAKENDVGVYWDAVLNHKAGADHTERCRIKEVDENDRTMEISDVYEIEGWLGFDFPGRGDKYSAMKWHWEHFSGTDWDEATGKKAIYKILGDNKGWSQSVDEEQGNADYMMFADIDYSHPEVQNDVKNWGVWITKELGLKGFRLDAVQHFSERFTNDWVDNLREQCGDDIFVVGEFWVGDTKTMSTWLADMNHKFSLYDAPLLYNFSQISKTEKGDMRKVFDNTLVQEQPINAVTVVMNHDTQPGQTVATPVEGFFKPLAYALILLRETGYPCTFYGDLYGMKGEHPEPPSCGGKLADLTLARKLYAYGEQNDYWDDPNCIGFVRRGTTHKPYGLACLMSNAEVGEIRMAVGKLHKGEVWTDLLGWEDGGVVIDDEGFGLFKCPGVSLSVWVNKGAEGRERFPTNFDSNIYGE</sequence>
<name>A0ACB6QTK1_9PLEO</name>
<dbReference type="Proteomes" id="UP000799755">
    <property type="component" value="Unassembled WGS sequence"/>
</dbReference>
<protein>
    <submittedName>
        <fullName evidence="1">Alpha--amylase-like protein</fullName>
    </submittedName>
</protein>
<keyword evidence="2" id="KW-1185">Reference proteome</keyword>
<reference evidence="1" key="1">
    <citation type="journal article" date="2020" name="Stud. Mycol.">
        <title>101 Dothideomycetes genomes: a test case for predicting lifestyles and emergence of pathogens.</title>
        <authorList>
            <person name="Haridas S."/>
            <person name="Albert R."/>
            <person name="Binder M."/>
            <person name="Bloem J."/>
            <person name="Labutti K."/>
            <person name="Salamov A."/>
            <person name="Andreopoulos B."/>
            <person name="Baker S."/>
            <person name="Barry K."/>
            <person name="Bills G."/>
            <person name="Bluhm B."/>
            <person name="Cannon C."/>
            <person name="Castanera R."/>
            <person name="Culley D."/>
            <person name="Daum C."/>
            <person name="Ezra D."/>
            <person name="Gonzalez J."/>
            <person name="Henrissat B."/>
            <person name="Kuo A."/>
            <person name="Liang C."/>
            <person name="Lipzen A."/>
            <person name="Lutzoni F."/>
            <person name="Magnuson J."/>
            <person name="Mondo S."/>
            <person name="Nolan M."/>
            <person name="Ohm R."/>
            <person name="Pangilinan J."/>
            <person name="Park H.-J."/>
            <person name="Ramirez L."/>
            <person name="Alfaro M."/>
            <person name="Sun H."/>
            <person name="Tritt A."/>
            <person name="Yoshinaga Y."/>
            <person name="Zwiers L.-H."/>
            <person name="Turgeon B."/>
            <person name="Goodwin S."/>
            <person name="Spatafora J."/>
            <person name="Crous P."/>
            <person name="Grigoriev I."/>
        </authorList>
    </citation>
    <scope>NUCLEOTIDE SEQUENCE</scope>
    <source>
        <strain evidence="1">ATCC 200398</strain>
    </source>
</reference>